<comment type="caution">
    <text evidence="3">The sequence shown here is derived from an EMBL/GenBank/DDBJ whole genome shotgun (WGS) entry which is preliminary data.</text>
</comment>
<evidence type="ECO:0000313" key="3">
    <source>
        <dbReference type="EMBL" id="TDU91126.1"/>
    </source>
</evidence>
<evidence type="ECO:0000256" key="2">
    <source>
        <dbReference type="SAM" id="Phobius"/>
    </source>
</evidence>
<keyword evidence="2" id="KW-0472">Membrane</keyword>
<feature type="transmembrane region" description="Helical" evidence="2">
    <location>
        <begin position="58"/>
        <end position="77"/>
    </location>
</feature>
<gene>
    <name evidence="3" type="ORF">EV138_4727</name>
</gene>
<feature type="transmembrane region" description="Helical" evidence="2">
    <location>
        <begin position="124"/>
        <end position="143"/>
    </location>
</feature>
<protein>
    <submittedName>
        <fullName evidence="3">Uncharacterized protein</fullName>
    </submittedName>
</protein>
<dbReference type="Proteomes" id="UP000295151">
    <property type="component" value="Unassembled WGS sequence"/>
</dbReference>
<sequence>MTGSAITLAAMTTKPNPVLGLLIGAVLAWGSATAINYAGIKLNVLRAARFDNSLSDGLPWILLILAVSAVVGLVLSIRTISGGALVGAGGLLTAVGVAVFTLPLRQAFDLSKLFVIPGTNPAGYVLWDGSVIFVGTILLVLGVRRWATDLRSTSLNGPGYQPGQQLPTQYPGQQYGGQTFPGQQSPGQQSPGQQGARQQDYPPRGGAQPR</sequence>
<reference evidence="3 4" key="1">
    <citation type="submission" date="2019-03" db="EMBL/GenBank/DDBJ databases">
        <title>Genomic Encyclopedia of Type Strains, Phase III (KMG-III): the genomes of soil and plant-associated and newly described type strains.</title>
        <authorList>
            <person name="Whitman W."/>
        </authorList>
    </citation>
    <scope>NUCLEOTIDE SEQUENCE [LARGE SCALE GENOMIC DNA]</scope>
    <source>
        <strain evidence="3 4">VKM Ac-2575</strain>
    </source>
</reference>
<dbReference type="EMBL" id="SOCE01000001">
    <property type="protein sequence ID" value="TDU91126.1"/>
    <property type="molecule type" value="Genomic_DNA"/>
</dbReference>
<dbReference type="AlphaFoldDB" id="A0A4R7THL1"/>
<evidence type="ECO:0000256" key="1">
    <source>
        <dbReference type="SAM" id="MobiDB-lite"/>
    </source>
</evidence>
<keyword evidence="2" id="KW-0812">Transmembrane</keyword>
<feature type="transmembrane region" description="Helical" evidence="2">
    <location>
        <begin position="84"/>
        <end position="104"/>
    </location>
</feature>
<feature type="region of interest" description="Disordered" evidence="1">
    <location>
        <begin position="157"/>
        <end position="210"/>
    </location>
</feature>
<keyword evidence="2" id="KW-1133">Transmembrane helix</keyword>
<keyword evidence="4" id="KW-1185">Reference proteome</keyword>
<evidence type="ECO:0000313" key="4">
    <source>
        <dbReference type="Proteomes" id="UP000295151"/>
    </source>
</evidence>
<organism evidence="3 4">
    <name type="scientific">Kribbella voronezhensis</name>
    <dbReference type="NCBI Taxonomy" id="2512212"/>
    <lineage>
        <taxon>Bacteria</taxon>
        <taxon>Bacillati</taxon>
        <taxon>Actinomycetota</taxon>
        <taxon>Actinomycetes</taxon>
        <taxon>Propionibacteriales</taxon>
        <taxon>Kribbellaceae</taxon>
        <taxon>Kribbella</taxon>
    </lineage>
</organism>
<feature type="compositionally biased region" description="Low complexity" evidence="1">
    <location>
        <begin position="157"/>
        <end position="199"/>
    </location>
</feature>
<accession>A0A4R7THL1</accession>
<name>A0A4R7THL1_9ACTN</name>
<proteinExistence type="predicted"/>